<keyword evidence="4 6" id="KW-0862">Zinc</keyword>
<name>A0A916YUP6_9BACT</name>
<dbReference type="GO" id="GO:0004222">
    <property type="term" value="F:metalloendopeptidase activity"/>
    <property type="evidence" value="ECO:0007669"/>
    <property type="project" value="InterPro"/>
</dbReference>
<evidence type="ECO:0000256" key="4">
    <source>
        <dbReference type="ARBA" id="ARBA00022833"/>
    </source>
</evidence>
<gene>
    <name evidence="8" type="ORF">GCM10011514_26820</name>
</gene>
<keyword evidence="5 6" id="KW-0482">Metalloprotease</keyword>
<protein>
    <recommendedName>
        <fullName evidence="7">Peptidase M48 domain-containing protein</fullName>
    </recommendedName>
</protein>
<dbReference type="GO" id="GO:0046872">
    <property type="term" value="F:metal ion binding"/>
    <property type="evidence" value="ECO:0007669"/>
    <property type="project" value="UniProtKB-KW"/>
</dbReference>
<dbReference type="PANTHER" id="PTHR22726">
    <property type="entry name" value="METALLOENDOPEPTIDASE OMA1"/>
    <property type="match status" value="1"/>
</dbReference>
<proteinExistence type="inferred from homology"/>
<dbReference type="GO" id="GO:0016020">
    <property type="term" value="C:membrane"/>
    <property type="evidence" value="ECO:0007669"/>
    <property type="project" value="TreeGrafter"/>
</dbReference>
<dbReference type="Gene3D" id="3.30.2010.10">
    <property type="entry name" value="Metalloproteases ('zincins'), catalytic domain"/>
    <property type="match status" value="1"/>
</dbReference>
<dbReference type="Proteomes" id="UP000609064">
    <property type="component" value="Unassembled WGS sequence"/>
</dbReference>
<evidence type="ECO:0000256" key="5">
    <source>
        <dbReference type="ARBA" id="ARBA00023049"/>
    </source>
</evidence>
<sequence length="266" mass="29133">MQSSGLKFRLLIGIVMAIVALISYYSKNQVNPITGEKQHIDLTPEQEVAMGLQSAPQMAQEYGGLYNDNEVQQQAKAVGYKIVKQVADEAKAKGVNIPYQFDFHVLADDQTVNAFALPGGQIFITVGLLKRLKSEDQLAGVLGHEVGHVIHRHSAQQMAKSDFYNGLVGAVATATSDGTSMGGGQIAQYVAQIQQMKFGRNDELQSDEFGVKYMIQAGYDPNAMIQVMEILEEAAGGQRQDEFMSTHPSPENRIAKIKEHIAKYGK</sequence>
<comment type="caution">
    <text evidence="8">The sequence shown here is derived from an EMBL/GenBank/DDBJ whole genome shotgun (WGS) entry which is preliminary data.</text>
</comment>
<organism evidence="8 9">
    <name type="scientific">Emticicia aquatilis</name>
    <dbReference type="NCBI Taxonomy" id="1537369"/>
    <lineage>
        <taxon>Bacteria</taxon>
        <taxon>Pseudomonadati</taxon>
        <taxon>Bacteroidota</taxon>
        <taxon>Cytophagia</taxon>
        <taxon>Cytophagales</taxon>
        <taxon>Leadbetterellaceae</taxon>
        <taxon>Emticicia</taxon>
    </lineage>
</organism>
<keyword evidence="3 6" id="KW-0378">Hydrolase</keyword>
<reference evidence="8" key="1">
    <citation type="journal article" date="2014" name="Int. J. Syst. Evol. Microbiol.">
        <title>Complete genome sequence of Corynebacterium casei LMG S-19264T (=DSM 44701T), isolated from a smear-ripened cheese.</title>
        <authorList>
            <consortium name="US DOE Joint Genome Institute (JGI-PGF)"/>
            <person name="Walter F."/>
            <person name="Albersmeier A."/>
            <person name="Kalinowski J."/>
            <person name="Ruckert C."/>
        </authorList>
    </citation>
    <scope>NUCLEOTIDE SEQUENCE</scope>
    <source>
        <strain evidence="8">CGMCC 1.15958</strain>
    </source>
</reference>
<comment type="similarity">
    <text evidence="6">Belongs to the peptidase M48 family.</text>
</comment>
<dbReference type="InterPro" id="IPR001915">
    <property type="entry name" value="Peptidase_M48"/>
</dbReference>
<dbReference type="RefSeq" id="WP_188766615.1">
    <property type="nucleotide sequence ID" value="NZ_BMKK01000005.1"/>
</dbReference>
<evidence type="ECO:0000256" key="2">
    <source>
        <dbReference type="ARBA" id="ARBA00022723"/>
    </source>
</evidence>
<dbReference type="AlphaFoldDB" id="A0A916YUP6"/>
<keyword evidence="9" id="KW-1185">Reference proteome</keyword>
<evidence type="ECO:0000313" key="9">
    <source>
        <dbReference type="Proteomes" id="UP000609064"/>
    </source>
</evidence>
<evidence type="ECO:0000256" key="1">
    <source>
        <dbReference type="ARBA" id="ARBA00022670"/>
    </source>
</evidence>
<evidence type="ECO:0000256" key="6">
    <source>
        <dbReference type="RuleBase" id="RU003983"/>
    </source>
</evidence>
<keyword evidence="1 6" id="KW-0645">Protease</keyword>
<dbReference type="InterPro" id="IPR051156">
    <property type="entry name" value="Mito/Outer_Membr_Metalloprot"/>
</dbReference>
<comment type="cofactor">
    <cofactor evidence="6">
        <name>Zn(2+)</name>
        <dbReference type="ChEBI" id="CHEBI:29105"/>
    </cofactor>
    <text evidence="6">Binds 1 zinc ion per subunit.</text>
</comment>
<dbReference type="PANTHER" id="PTHR22726:SF1">
    <property type="entry name" value="METALLOENDOPEPTIDASE OMA1, MITOCHONDRIAL"/>
    <property type="match status" value="1"/>
</dbReference>
<feature type="domain" description="Peptidase M48" evidence="7">
    <location>
        <begin position="82"/>
        <end position="259"/>
    </location>
</feature>
<evidence type="ECO:0000256" key="3">
    <source>
        <dbReference type="ARBA" id="ARBA00022801"/>
    </source>
</evidence>
<keyword evidence="2" id="KW-0479">Metal-binding</keyword>
<dbReference type="Pfam" id="PF01435">
    <property type="entry name" value="Peptidase_M48"/>
    <property type="match status" value="1"/>
</dbReference>
<evidence type="ECO:0000259" key="7">
    <source>
        <dbReference type="Pfam" id="PF01435"/>
    </source>
</evidence>
<accession>A0A916YUP6</accession>
<dbReference type="EMBL" id="BMKK01000005">
    <property type="protein sequence ID" value="GGD61408.1"/>
    <property type="molecule type" value="Genomic_DNA"/>
</dbReference>
<evidence type="ECO:0000313" key="8">
    <source>
        <dbReference type="EMBL" id="GGD61408.1"/>
    </source>
</evidence>
<reference evidence="8" key="2">
    <citation type="submission" date="2020-09" db="EMBL/GenBank/DDBJ databases">
        <authorList>
            <person name="Sun Q."/>
            <person name="Zhou Y."/>
        </authorList>
    </citation>
    <scope>NUCLEOTIDE SEQUENCE</scope>
    <source>
        <strain evidence="8">CGMCC 1.15958</strain>
    </source>
</reference>
<dbReference type="GO" id="GO:0051603">
    <property type="term" value="P:proteolysis involved in protein catabolic process"/>
    <property type="evidence" value="ECO:0007669"/>
    <property type="project" value="TreeGrafter"/>
</dbReference>